<feature type="transmembrane region" description="Helical" evidence="2">
    <location>
        <begin position="181"/>
        <end position="198"/>
    </location>
</feature>
<accession>A0A7K0CG37</accession>
<keyword evidence="4" id="KW-1185">Reference proteome</keyword>
<feature type="transmembrane region" description="Helical" evidence="2">
    <location>
        <begin position="247"/>
        <end position="268"/>
    </location>
</feature>
<dbReference type="SUPFAM" id="SSF53474">
    <property type="entry name" value="alpha/beta-Hydrolases"/>
    <property type="match status" value="1"/>
</dbReference>
<feature type="transmembrane region" description="Helical" evidence="2">
    <location>
        <begin position="274"/>
        <end position="297"/>
    </location>
</feature>
<dbReference type="RefSeq" id="WP_153450984.1">
    <property type="nucleotide sequence ID" value="NZ_WEGJ01000004.1"/>
</dbReference>
<evidence type="ECO:0000313" key="4">
    <source>
        <dbReference type="Proteomes" id="UP000466345"/>
    </source>
</evidence>
<keyword evidence="2" id="KW-0812">Transmembrane</keyword>
<proteinExistence type="predicted"/>
<keyword evidence="2" id="KW-1133">Transmembrane helix</keyword>
<comment type="caution">
    <text evidence="3">The sequence shown here is derived from an EMBL/GenBank/DDBJ whole genome shotgun (WGS) entry which is preliminary data.</text>
</comment>
<feature type="transmembrane region" description="Helical" evidence="2">
    <location>
        <begin position="350"/>
        <end position="373"/>
    </location>
</feature>
<name>A0A7K0CG37_9ACTN</name>
<feature type="transmembrane region" description="Helical" evidence="2">
    <location>
        <begin position="552"/>
        <end position="572"/>
    </location>
</feature>
<dbReference type="AlphaFoldDB" id="A0A7K0CG37"/>
<evidence type="ECO:0008006" key="5">
    <source>
        <dbReference type="Google" id="ProtNLM"/>
    </source>
</evidence>
<protein>
    <recommendedName>
        <fullName evidence="5">Integral membrane protein</fullName>
    </recommendedName>
</protein>
<sequence>MPIDEKTTTTGRPDRKRPGPALELLVHGVGGTTPERMLGDPRTVLVTGDRTAGIYRRRDDERGERRSSIAEPVPEAYCWSNLTSGNGSRALWLLLLPFMVANLAHWARPSAPAGHRGQHVYDVLVRLLALSLTVLLVGAAAEVTMDLIAWQCAGDTHCTANKSWLAFMSDGGWWAAPGRRLVVGATVPALLTGLLWWLSHRTWSAYESASPPPGAGTGDGAASGAERPVLSLPGFWYGRRLVARLRAAHTAAGLLTPASALWAAAAAADSGGTLAALGRVLAVPLLAGWAAVVYVVCRRGRCEAELDRGDDRWAVRTLPAFALGVLLLTAVHTAWSRPGWTGDGHLPGTGLFGVLAAAQGVLIAALAVTAWRLQRTAGGEAPPVLKGLAGPVVAMLACAVAGVFSGGLAQRLADWLDRGATPGEGALAGPPVELSWQATVIPLVLLTVLALALLAAARSWRLRKQIVTEVPGMYADEDPSPLEHPNKPRTLSIAGAVSRAQLTDFGPTVLGTAALIVLLLGGGAVAGAWITGEVPGAAARGGPGPLPALAQTGQALGSWLMGAGFVLLLTMGRRAYKDASARRSIGILWDVGTFWPRAAHPFAPPCYAERAVPDLTWRITKWTEAHPGGRLVVSGHSQGSVLAAAAVWQLAPGDRGRVALLTYGSPLHRLYGRWFPGYFGPGRLAALHGDVDTWTNLWRQTDPIGGPVGLPDGHGSEVDRGPLKDPLCYGRTAERPLPSPILGHSDYQADPVFDAERRELLGRLASVPVQRGAAVSRPPADPPDAAG</sequence>
<dbReference type="OrthoDB" id="4320047at2"/>
<dbReference type="EMBL" id="WEGJ01000004">
    <property type="protein sequence ID" value="MQY11694.1"/>
    <property type="molecule type" value="Genomic_DNA"/>
</dbReference>
<feature type="region of interest" description="Disordered" evidence="1">
    <location>
        <begin position="1"/>
        <end position="20"/>
    </location>
</feature>
<organism evidence="3 4">
    <name type="scientific">Streptomyces smaragdinus</name>
    <dbReference type="NCBI Taxonomy" id="2585196"/>
    <lineage>
        <taxon>Bacteria</taxon>
        <taxon>Bacillati</taxon>
        <taxon>Actinomycetota</taxon>
        <taxon>Actinomycetes</taxon>
        <taxon>Kitasatosporales</taxon>
        <taxon>Streptomycetaceae</taxon>
        <taxon>Streptomyces</taxon>
    </lineage>
</organism>
<feature type="transmembrane region" description="Helical" evidence="2">
    <location>
        <begin position="318"/>
        <end position="335"/>
    </location>
</feature>
<feature type="compositionally biased region" description="Basic and acidic residues" evidence="1">
    <location>
        <begin position="1"/>
        <end position="17"/>
    </location>
</feature>
<feature type="transmembrane region" description="Helical" evidence="2">
    <location>
        <begin position="509"/>
        <end position="532"/>
    </location>
</feature>
<feature type="transmembrane region" description="Helical" evidence="2">
    <location>
        <begin position="434"/>
        <end position="456"/>
    </location>
</feature>
<keyword evidence="2" id="KW-0472">Membrane</keyword>
<feature type="transmembrane region" description="Helical" evidence="2">
    <location>
        <begin position="385"/>
        <end position="409"/>
    </location>
</feature>
<feature type="transmembrane region" description="Helical" evidence="2">
    <location>
        <begin position="119"/>
        <end position="141"/>
    </location>
</feature>
<reference evidence="3 4" key="1">
    <citation type="submission" date="2019-10" db="EMBL/GenBank/DDBJ databases">
        <title>Streptomyces smaragdinus sp. nov. and Streptomyces fabii sp. nov., isolated from the gut of fungus growing-termite Macrotermes natalensis.</title>
        <authorList>
            <person name="Schwitalla J."/>
            <person name="Benndorf R."/>
            <person name="Martin K."/>
            <person name="De Beer W."/>
            <person name="Kaster A.-K."/>
            <person name="Vollmers J."/>
            <person name="Poulsen M."/>
            <person name="Beemelmanns C."/>
        </authorList>
    </citation>
    <scope>NUCLEOTIDE SEQUENCE [LARGE SCALE GENOMIC DNA]</scope>
    <source>
        <strain evidence="3 4">RB5</strain>
    </source>
</reference>
<evidence type="ECO:0000256" key="1">
    <source>
        <dbReference type="SAM" id="MobiDB-lite"/>
    </source>
</evidence>
<evidence type="ECO:0000313" key="3">
    <source>
        <dbReference type="EMBL" id="MQY11694.1"/>
    </source>
</evidence>
<dbReference type="Proteomes" id="UP000466345">
    <property type="component" value="Unassembled WGS sequence"/>
</dbReference>
<dbReference type="Gene3D" id="3.40.50.1820">
    <property type="entry name" value="alpha/beta hydrolase"/>
    <property type="match status" value="1"/>
</dbReference>
<gene>
    <name evidence="3" type="ORF">SRB5_18130</name>
</gene>
<evidence type="ECO:0000256" key="2">
    <source>
        <dbReference type="SAM" id="Phobius"/>
    </source>
</evidence>
<dbReference type="InterPro" id="IPR029058">
    <property type="entry name" value="AB_hydrolase_fold"/>
</dbReference>